<dbReference type="EMBL" id="JAAKFY010000018">
    <property type="protein sequence ID" value="KAF3842930.1"/>
    <property type="molecule type" value="Genomic_DNA"/>
</dbReference>
<dbReference type="FunFam" id="4.10.400.10:FF:000148">
    <property type="entry name" value="low-density lipoprotein receptor-related protein 1B"/>
    <property type="match status" value="1"/>
</dbReference>
<evidence type="ECO:0000256" key="1">
    <source>
        <dbReference type="ARBA" id="ARBA00023157"/>
    </source>
</evidence>
<dbReference type="AlphaFoldDB" id="A0A7J5Y0S4"/>
<accession>A0A7J5Y0S4</accession>
<dbReference type="Gene3D" id="2.40.128.620">
    <property type="match status" value="1"/>
</dbReference>
<comment type="caution">
    <text evidence="2">Lacks conserved residue(s) required for the propagation of feature annotation.</text>
</comment>
<evidence type="ECO:0000313" key="3">
    <source>
        <dbReference type="EMBL" id="KAF3842930.1"/>
    </source>
</evidence>
<dbReference type="Pfam" id="PF00057">
    <property type="entry name" value="Ldl_recept_a"/>
    <property type="match status" value="1"/>
</dbReference>
<dbReference type="SUPFAM" id="SSF57424">
    <property type="entry name" value="LDL receptor-like module"/>
    <property type="match status" value="1"/>
</dbReference>
<protein>
    <submittedName>
        <fullName evidence="3">Uncharacterized protein</fullName>
    </submittedName>
</protein>
<evidence type="ECO:0000313" key="4">
    <source>
        <dbReference type="Proteomes" id="UP000518266"/>
    </source>
</evidence>
<keyword evidence="1" id="KW-1015">Disulfide bond</keyword>
<dbReference type="InterPro" id="IPR002172">
    <property type="entry name" value="LDrepeatLR_classA_rpt"/>
</dbReference>
<gene>
    <name evidence="3" type="ORF">F7725_001779</name>
</gene>
<dbReference type="Proteomes" id="UP000518266">
    <property type="component" value="Unassembled WGS sequence"/>
</dbReference>
<sequence>AQEVVIRCPLNHVQCIGSKKCIHFNKLCNGARDCEDGYDEGVHCRVGVVAKVTSHHPSCQNRQEKQQGSSTSYTKLLSAPGFCEDSVCYVIAAVLAQWWPLSGRDHNLFDL</sequence>
<dbReference type="CDD" id="cd00112">
    <property type="entry name" value="LDLa"/>
    <property type="match status" value="1"/>
</dbReference>
<dbReference type="SMART" id="SM00192">
    <property type="entry name" value="LDLa"/>
    <property type="match status" value="1"/>
</dbReference>
<proteinExistence type="predicted"/>
<evidence type="ECO:0000256" key="2">
    <source>
        <dbReference type="PROSITE-ProRule" id="PRU00124"/>
    </source>
</evidence>
<organism evidence="3 4">
    <name type="scientific">Dissostichus mawsoni</name>
    <name type="common">Antarctic cod</name>
    <dbReference type="NCBI Taxonomy" id="36200"/>
    <lineage>
        <taxon>Eukaryota</taxon>
        <taxon>Metazoa</taxon>
        <taxon>Chordata</taxon>
        <taxon>Craniata</taxon>
        <taxon>Vertebrata</taxon>
        <taxon>Euteleostomi</taxon>
        <taxon>Actinopterygii</taxon>
        <taxon>Neopterygii</taxon>
        <taxon>Teleostei</taxon>
        <taxon>Neoteleostei</taxon>
        <taxon>Acanthomorphata</taxon>
        <taxon>Eupercaria</taxon>
        <taxon>Perciformes</taxon>
        <taxon>Notothenioidei</taxon>
        <taxon>Nototheniidae</taxon>
        <taxon>Dissostichus</taxon>
    </lineage>
</organism>
<dbReference type="OrthoDB" id="10066840at2759"/>
<reference evidence="3 4" key="1">
    <citation type="submission" date="2020-03" db="EMBL/GenBank/DDBJ databases">
        <title>Dissostichus mawsoni Genome sequencing and assembly.</title>
        <authorList>
            <person name="Park H."/>
        </authorList>
    </citation>
    <scope>NUCLEOTIDE SEQUENCE [LARGE SCALE GENOMIC DNA]</scope>
    <source>
        <strain evidence="3">DM0001</strain>
        <tissue evidence="3">Muscle</tissue>
    </source>
</reference>
<dbReference type="PROSITE" id="PS50068">
    <property type="entry name" value="LDLRA_2"/>
    <property type="match status" value="1"/>
</dbReference>
<comment type="caution">
    <text evidence="3">The sequence shown here is derived from an EMBL/GenBank/DDBJ whole genome shotgun (WGS) entry which is preliminary data.</text>
</comment>
<keyword evidence="4" id="KW-1185">Reference proteome</keyword>
<feature type="non-terminal residue" evidence="3">
    <location>
        <position position="1"/>
    </location>
</feature>
<name>A0A7J5Y0S4_DISMA</name>
<dbReference type="InterPro" id="IPR036055">
    <property type="entry name" value="LDL_receptor-like_sf"/>
</dbReference>